<dbReference type="Pfam" id="PF13602">
    <property type="entry name" value="ADH_zinc_N_2"/>
    <property type="match status" value="1"/>
</dbReference>
<dbReference type="AlphaFoldDB" id="A0A7D8YU47"/>
<gene>
    <name evidence="2" type="primary">EO_0</name>
    <name evidence="2" type="ORF">LCER1_G004135</name>
</gene>
<dbReference type="PANTHER" id="PTHR11695:SF294">
    <property type="entry name" value="RETICULON-4-INTERACTING PROTEIN 1, MITOCHONDRIAL"/>
    <property type="match status" value="1"/>
</dbReference>
<dbReference type="Gene3D" id="3.90.180.10">
    <property type="entry name" value="Medium-chain alcohol dehydrogenases, catalytic domain"/>
    <property type="match status" value="1"/>
</dbReference>
<dbReference type="PANTHER" id="PTHR11695">
    <property type="entry name" value="ALCOHOL DEHYDROGENASE RELATED"/>
    <property type="match status" value="1"/>
</dbReference>
<dbReference type="Gene3D" id="3.40.50.720">
    <property type="entry name" value="NAD(P)-binding Rossmann-like Domain"/>
    <property type="match status" value="1"/>
</dbReference>
<dbReference type="Proteomes" id="UP000481288">
    <property type="component" value="Unassembled WGS sequence"/>
</dbReference>
<proteinExistence type="predicted"/>
<dbReference type="SUPFAM" id="SSF50129">
    <property type="entry name" value="GroES-like"/>
    <property type="match status" value="1"/>
</dbReference>
<name>A0A7D8YU47_9HELO</name>
<keyword evidence="3" id="KW-1185">Reference proteome</keyword>
<evidence type="ECO:0000259" key="1">
    <source>
        <dbReference type="SMART" id="SM00829"/>
    </source>
</evidence>
<dbReference type="EMBL" id="QGMG01000345">
    <property type="protein sequence ID" value="TVY54392.1"/>
    <property type="molecule type" value="Genomic_DNA"/>
</dbReference>
<accession>A0A7D8YU47</accession>
<reference evidence="2 3" key="1">
    <citation type="submission" date="2018-05" db="EMBL/GenBank/DDBJ databases">
        <title>Whole genome sequencing for identification of molecular markers to develop diagnostic detection tools for the regulated plant pathogen Lachnellula willkommii.</title>
        <authorList>
            <person name="Giroux E."/>
            <person name="Bilodeau G."/>
        </authorList>
    </citation>
    <scope>NUCLEOTIDE SEQUENCE [LARGE SCALE GENOMIC DNA]</scope>
    <source>
        <strain evidence="2 3">CBS 625.97</strain>
    </source>
</reference>
<dbReference type="InterPro" id="IPR011032">
    <property type="entry name" value="GroES-like_sf"/>
</dbReference>
<dbReference type="InterPro" id="IPR020843">
    <property type="entry name" value="ER"/>
</dbReference>
<sequence length="380" mass="40518">MATSSIPNTMRSLSVRRFGPPSKWEIAGLPTPKITRGDEVLVKVHAAAINPTDIGAAMGRYWPAFNVPGGLNIYKPVAKTDHKSSLPHKIGYDLAGTVVDRGSEATKFNVGDEVICCLPFKDGEKYGTGAVSKYALLTETLVVSKPKNLNFVEAASLPMVALTAIQMLDKVPGGVEGKTVFIPAGLSGVGSAAVQMAKNAYGAEKVITTVSTRKIPMIDGFLSKGVVDEIIDYTKTNPAKTIPQNSVDVLIDSIGATVSSLALLKKGGMIVACAGPPSSGRDLKNVSTDVPYLVEKILNLVNAVVRWWVGRYQVKFDTVLMKANGGDLERIKTWVEEGKLRPVVGKVLKFVDLEGIKEEGERIMKGKGGVGKVVIDIIAD</sequence>
<dbReference type="GO" id="GO:0016491">
    <property type="term" value="F:oxidoreductase activity"/>
    <property type="evidence" value="ECO:0007669"/>
    <property type="project" value="InterPro"/>
</dbReference>
<dbReference type="GO" id="GO:0005739">
    <property type="term" value="C:mitochondrion"/>
    <property type="evidence" value="ECO:0007669"/>
    <property type="project" value="TreeGrafter"/>
</dbReference>
<feature type="domain" description="Enoyl reductase (ER)" evidence="1">
    <location>
        <begin position="19"/>
        <end position="375"/>
    </location>
</feature>
<organism evidence="2 3">
    <name type="scientific">Lachnellula cervina</name>
    <dbReference type="NCBI Taxonomy" id="1316786"/>
    <lineage>
        <taxon>Eukaryota</taxon>
        <taxon>Fungi</taxon>
        <taxon>Dikarya</taxon>
        <taxon>Ascomycota</taxon>
        <taxon>Pezizomycotina</taxon>
        <taxon>Leotiomycetes</taxon>
        <taxon>Helotiales</taxon>
        <taxon>Lachnaceae</taxon>
        <taxon>Lachnellula</taxon>
    </lineage>
</organism>
<dbReference type="SUPFAM" id="SSF51735">
    <property type="entry name" value="NAD(P)-binding Rossmann-fold domains"/>
    <property type="match status" value="1"/>
</dbReference>
<evidence type="ECO:0000313" key="2">
    <source>
        <dbReference type="EMBL" id="TVY54392.1"/>
    </source>
</evidence>
<dbReference type="InterPro" id="IPR036291">
    <property type="entry name" value="NAD(P)-bd_dom_sf"/>
</dbReference>
<dbReference type="InterPro" id="IPR050700">
    <property type="entry name" value="YIM1/Zinc_Alcohol_DH_Fams"/>
</dbReference>
<evidence type="ECO:0000313" key="3">
    <source>
        <dbReference type="Proteomes" id="UP000481288"/>
    </source>
</evidence>
<comment type="caution">
    <text evidence="2">The sequence shown here is derived from an EMBL/GenBank/DDBJ whole genome shotgun (WGS) entry which is preliminary data.</text>
</comment>
<dbReference type="SMART" id="SM00829">
    <property type="entry name" value="PKS_ER"/>
    <property type="match status" value="1"/>
</dbReference>
<dbReference type="OrthoDB" id="3509362at2759"/>
<protein>
    <submittedName>
        <fullName evidence="2">2-methylene-furan-3-one reductase</fullName>
    </submittedName>
</protein>
<dbReference type="InterPro" id="IPR013154">
    <property type="entry name" value="ADH-like_N"/>
</dbReference>
<dbReference type="Pfam" id="PF08240">
    <property type="entry name" value="ADH_N"/>
    <property type="match status" value="1"/>
</dbReference>
<dbReference type="CDD" id="cd05289">
    <property type="entry name" value="MDR_like_2"/>
    <property type="match status" value="1"/>
</dbReference>